<proteinExistence type="predicted"/>
<evidence type="ECO:0000313" key="1">
    <source>
        <dbReference type="EMBL" id="KZM23633.1"/>
    </source>
</evidence>
<gene>
    <name evidence="1" type="ORF">ST47_g5239</name>
</gene>
<dbReference type="STRING" id="5454.A0A163ECH5"/>
<protein>
    <submittedName>
        <fullName evidence="1">Uncharacterized protein</fullName>
    </submittedName>
</protein>
<dbReference type="Proteomes" id="UP000076837">
    <property type="component" value="Unassembled WGS sequence"/>
</dbReference>
<dbReference type="EMBL" id="JYNV01000191">
    <property type="protein sequence ID" value="KZM23633.1"/>
    <property type="molecule type" value="Genomic_DNA"/>
</dbReference>
<dbReference type="OrthoDB" id="3783451at2759"/>
<evidence type="ECO:0000313" key="2">
    <source>
        <dbReference type="Proteomes" id="UP000076837"/>
    </source>
</evidence>
<sequence>MPTKIPQMDMDWYPPRWNAADIPPHLLQSGPPPVAPASSGPEPNDIFNRLKWSVLDSPSDVQVFGPDDEGVLQWRPLTEESSRSQLDETAMDPPKSRLEITIEPLQSWWHWHNSDTKHLRPAQLLIENTDGQPISVWQFIKAVHGYALPLRKLLLRCMDVTDPSNQQHARFFFDMITEGSPGEVSGQQGFAVNVVEDPAGDGEKCAWIWENVETRVKKQSASQ</sequence>
<name>A0A163ECH5_DIDRA</name>
<organism evidence="1 2">
    <name type="scientific">Didymella rabiei</name>
    <name type="common">Chickpea ascochyta blight fungus</name>
    <name type="synonym">Mycosphaerella rabiei</name>
    <dbReference type="NCBI Taxonomy" id="5454"/>
    <lineage>
        <taxon>Eukaryota</taxon>
        <taxon>Fungi</taxon>
        <taxon>Dikarya</taxon>
        <taxon>Ascomycota</taxon>
        <taxon>Pezizomycotina</taxon>
        <taxon>Dothideomycetes</taxon>
        <taxon>Pleosporomycetidae</taxon>
        <taxon>Pleosporales</taxon>
        <taxon>Pleosporineae</taxon>
        <taxon>Didymellaceae</taxon>
        <taxon>Ascochyta</taxon>
    </lineage>
</organism>
<dbReference type="AlphaFoldDB" id="A0A163ECH5"/>
<comment type="caution">
    <text evidence="1">The sequence shown here is derived from an EMBL/GenBank/DDBJ whole genome shotgun (WGS) entry which is preliminary data.</text>
</comment>
<accession>A0A163ECH5</accession>
<keyword evidence="2" id="KW-1185">Reference proteome</keyword>
<reference evidence="1 2" key="1">
    <citation type="journal article" date="2016" name="Sci. Rep.">
        <title>Draft genome sequencing and secretome analysis of fungal phytopathogen Ascochyta rabiei provides insight into the necrotrophic effector repertoire.</title>
        <authorList>
            <person name="Verma S."/>
            <person name="Gazara R.K."/>
            <person name="Nizam S."/>
            <person name="Parween S."/>
            <person name="Chattopadhyay D."/>
            <person name="Verma P.K."/>
        </authorList>
    </citation>
    <scope>NUCLEOTIDE SEQUENCE [LARGE SCALE GENOMIC DNA]</scope>
    <source>
        <strain evidence="1 2">ArDII</strain>
    </source>
</reference>